<organism evidence="6 7">
    <name type="scientific">Namhaeicola litoreus</name>
    <dbReference type="NCBI Taxonomy" id="1052145"/>
    <lineage>
        <taxon>Bacteria</taxon>
        <taxon>Pseudomonadati</taxon>
        <taxon>Bacteroidota</taxon>
        <taxon>Flavobacteriia</taxon>
        <taxon>Flavobacteriales</taxon>
        <taxon>Flavobacteriaceae</taxon>
        <taxon>Namhaeicola</taxon>
    </lineage>
</organism>
<dbReference type="Proteomes" id="UP001597201">
    <property type="component" value="Unassembled WGS sequence"/>
</dbReference>
<keyword evidence="4" id="KW-0175">Coiled coil</keyword>
<reference evidence="7" key="1">
    <citation type="journal article" date="2019" name="Int. J. Syst. Evol. Microbiol.">
        <title>The Global Catalogue of Microorganisms (GCM) 10K type strain sequencing project: providing services to taxonomists for standard genome sequencing and annotation.</title>
        <authorList>
            <consortium name="The Broad Institute Genomics Platform"/>
            <consortium name="The Broad Institute Genome Sequencing Center for Infectious Disease"/>
            <person name="Wu L."/>
            <person name="Ma J."/>
        </authorList>
    </citation>
    <scope>NUCLEOTIDE SEQUENCE [LARGE SCALE GENOMIC DNA]</scope>
    <source>
        <strain evidence="7">CCUG 61485</strain>
    </source>
</reference>
<dbReference type="GO" id="GO:0016787">
    <property type="term" value="F:hydrolase activity"/>
    <property type="evidence" value="ECO:0007669"/>
    <property type="project" value="UniProtKB-KW"/>
</dbReference>
<keyword evidence="6" id="KW-0540">Nuclease</keyword>
<dbReference type="RefSeq" id="WP_377178988.1">
    <property type="nucleotide sequence ID" value="NZ_JBHTMY010000003.1"/>
</dbReference>
<accession>A0ABW3Y512</accession>
<evidence type="ECO:0000256" key="2">
    <source>
        <dbReference type="ARBA" id="ARBA00022747"/>
    </source>
</evidence>
<feature type="domain" description="Type I restriction modification DNA specificity" evidence="5">
    <location>
        <begin position="211"/>
        <end position="363"/>
    </location>
</feature>
<evidence type="ECO:0000256" key="3">
    <source>
        <dbReference type="ARBA" id="ARBA00023125"/>
    </source>
</evidence>
<keyword evidence="2" id="KW-0680">Restriction system</keyword>
<dbReference type="PANTHER" id="PTHR30408:SF12">
    <property type="entry name" value="TYPE I RESTRICTION ENZYME MJAVIII SPECIFICITY SUBUNIT"/>
    <property type="match status" value="1"/>
</dbReference>
<evidence type="ECO:0000256" key="1">
    <source>
        <dbReference type="ARBA" id="ARBA00010923"/>
    </source>
</evidence>
<dbReference type="CDD" id="cd17274">
    <property type="entry name" value="RMtype1_S_Eco540ANI-TRD1-CR1_like"/>
    <property type="match status" value="1"/>
</dbReference>
<dbReference type="EC" id="3.1.21.-" evidence="6"/>
<comment type="similarity">
    <text evidence="1">Belongs to the type-I restriction system S methylase family.</text>
</comment>
<keyword evidence="6" id="KW-0378">Hydrolase</keyword>
<dbReference type="GO" id="GO:0004519">
    <property type="term" value="F:endonuclease activity"/>
    <property type="evidence" value="ECO:0007669"/>
    <property type="project" value="UniProtKB-KW"/>
</dbReference>
<dbReference type="EMBL" id="JBHTMY010000003">
    <property type="protein sequence ID" value="MFD1316177.1"/>
    <property type="molecule type" value="Genomic_DNA"/>
</dbReference>
<keyword evidence="3" id="KW-0238">DNA-binding</keyword>
<gene>
    <name evidence="6" type="ORF">ACFQ39_11155</name>
</gene>
<dbReference type="InterPro" id="IPR000055">
    <property type="entry name" value="Restrct_endonuc_typeI_TRD"/>
</dbReference>
<keyword evidence="6" id="KW-0255">Endonuclease</keyword>
<dbReference type="PANTHER" id="PTHR30408">
    <property type="entry name" value="TYPE-1 RESTRICTION ENZYME ECOKI SPECIFICITY PROTEIN"/>
    <property type="match status" value="1"/>
</dbReference>
<evidence type="ECO:0000313" key="7">
    <source>
        <dbReference type="Proteomes" id="UP001597201"/>
    </source>
</evidence>
<dbReference type="Pfam" id="PF01420">
    <property type="entry name" value="Methylase_S"/>
    <property type="match status" value="2"/>
</dbReference>
<protein>
    <submittedName>
        <fullName evidence="6">Restriction endonuclease subunit S</fullName>
        <ecNumber evidence="6">3.1.21.-</ecNumber>
    </submittedName>
</protein>
<evidence type="ECO:0000259" key="5">
    <source>
        <dbReference type="Pfam" id="PF01420"/>
    </source>
</evidence>
<feature type="coiled-coil region" evidence="4">
    <location>
        <begin position="350"/>
        <end position="377"/>
    </location>
</feature>
<name>A0ABW3Y512_9FLAO</name>
<comment type="caution">
    <text evidence="6">The sequence shown here is derived from an EMBL/GenBank/DDBJ whole genome shotgun (WGS) entry which is preliminary data.</text>
</comment>
<proteinExistence type="inferred from homology"/>
<dbReference type="InterPro" id="IPR044946">
    <property type="entry name" value="Restrct_endonuc_typeI_TRD_sf"/>
</dbReference>
<dbReference type="SUPFAM" id="SSF116734">
    <property type="entry name" value="DNA methylase specificity domain"/>
    <property type="match status" value="2"/>
</dbReference>
<evidence type="ECO:0000313" key="6">
    <source>
        <dbReference type="EMBL" id="MFD1316177.1"/>
    </source>
</evidence>
<sequence length="389" mass="44549">MELKQGYKNTEVGKIPINWDIDLLENLTKVIDPHPSHRAPKSVDKGIPFLGIGDLNENGQIIKEKFRRVDEQIFEEHKLRYDLRKDLIGLGRVASIGKVIKLKNNIGKYTLSPTLGVLDSIGINKGYLYYILNSEYIKSYFSKIMSGSTRSSVGMIVLRKIPVPLPPLPEQKAIAQVLSDTDNLIQAIERKLAKKRAIKQGAMQQLLTPKEDWEVKKLGDFLVYEQPTDYIVTDTEYNDNYDIPVLTAGKTFILGYTNEKFGVFKDAPVIIFDDFTTATKFVDFHFKVKSSAMKILKKKNDSVDIRFIYELMQQIVFPLGDHKRHWIGEYQHIEIKVPKPKEQLEIATILSDMDAEIAQIEQKLSKYKMLKQGLMQNLLTGKIRLVCVE</sequence>
<dbReference type="Gene3D" id="1.10.287.1120">
    <property type="entry name" value="Bipartite methylase S protein"/>
    <property type="match status" value="1"/>
</dbReference>
<evidence type="ECO:0000256" key="4">
    <source>
        <dbReference type="SAM" id="Coils"/>
    </source>
</evidence>
<feature type="domain" description="Type I restriction modification DNA specificity" evidence="5">
    <location>
        <begin position="44"/>
        <end position="192"/>
    </location>
</feature>
<dbReference type="Gene3D" id="3.90.220.20">
    <property type="entry name" value="DNA methylase specificity domains"/>
    <property type="match status" value="2"/>
</dbReference>
<keyword evidence="7" id="KW-1185">Reference proteome</keyword>
<dbReference type="InterPro" id="IPR052021">
    <property type="entry name" value="Type-I_RS_S_subunit"/>
</dbReference>